<reference evidence="10 11" key="1">
    <citation type="submission" date="2018-02" db="EMBL/GenBank/DDBJ databases">
        <title>The genomes of Aspergillus section Nigri reveals drivers in fungal speciation.</title>
        <authorList>
            <consortium name="DOE Joint Genome Institute"/>
            <person name="Vesth T.C."/>
            <person name="Nybo J."/>
            <person name="Theobald S."/>
            <person name="Brandl J."/>
            <person name="Frisvad J.C."/>
            <person name="Nielsen K.F."/>
            <person name="Lyhne E.K."/>
            <person name="Kogle M.E."/>
            <person name="Kuo A."/>
            <person name="Riley R."/>
            <person name="Clum A."/>
            <person name="Nolan M."/>
            <person name="Lipzen A."/>
            <person name="Salamov A."/>
            <person name="Henrissat B."/>
            <person name="Wiebenga A."/>
            <person name="De vries R.P."/>
            <person name="Grigoriev I.V."/>
            <person name="Mortensen U.H."/>
            <person name="Andersen M.R."/>
            <person name="Baker S.E."/>
        </authorList>
    </citation>
    <scope>NUCLEOTIDE SEQUENCE [LARGE SCALE GENOMIC DNA]</scope>
    <source>
        <strain evidence="10 11">CBS 313.89</strain>
    </source>
</reference>
<dbReference type="Pfam" id="PF00664">
    <property type="entry name" value="ABC_membrane"/>
    <property type="match status" value="1"/>
</dbReference>
<feature type="transmembrane region" description="Helical" evidence="7">
    <location>
        <begin position="124"/>
        <end position="147"/>
    </location>
</feature>
<feature type="transmembrane region" description="Helical" evidence="7">
    <location>
        <begin position="85"/>
        <end position="103"/>
    </location>
</feature>
<dbReference type="OrthoDB" id="6500128at2759"/>
<dbReference type="PROSITE" id="PS00211">
    <property type="entry name" value="ABC_TRANSPORTER_1"/>
    <property type="match status" value="1"/>
</dbReference>
<comment type="subcellular location">
    <subcellularLocation>
        <location evidence="1">Membrane</location>
        <topology evidence="1">Multi-pass membrane protein</topology>
    </subcellularLocation>
</comment>
<dbReference type="Gene3D" id="1.20.1560.10">
    <property type="entry name" value="ABC transporter type 1, transmembrane domain"/>
    <property type="match status" value="2"/>
</dbReference>
<evidence type="ECO:0000256" key="7">
    <source>
        <dbReference type="SAM" id="Phobius"/>
    </source>
</evidence>
<keyword evidence="10" id="KW-0378">Hydrolase</keyword>
<dbReference type="InterPro" id="IPR017871">
    <property type="entry name" value="ABC_transporter-like_CS"/>
</dbReference>
<accession>A0A8G1VWY5</accession>
<organism evidence="10 11">
    <name type="scientific">Aspergillus fijiensis CBS 313.89</name>
    <dbReference type="NCBI Taxonomy" id="1448319"/>
    <lineage>
        <taxon>Eukaryota</taxon>
        <taxon>Fungi</taxon>
        <taxon>Dikarya</taxon>
        <taxon>Ascomycota</taxon>
        <taxon>Pezizomycotina</taxon>
        <taxon>Eurotiomycetes</taxon>
        <taxon>Eurotiomycetidae</taxon>
        <taxon>Eurotiales</taxon>
        <taxon>Aspergillaceae</taxon>
        <taxon>Aspergillus</taxon>
    </lineage>
</organism>
<dbReference type="InterPro" id="IPR036640">
    <property type="entry name" value="ABC1_TM_sf"/>
</dbReference>
<evidence type="ECO:0000256" key="3">
    <source>
        <dbReference type="ARBA" id="ARBA00022741"/>
    </source>
</evidence>
<evidence type="ECO:0000259" key="8">
    <source>
        <dbReference type="PROSITE" id="PS50893"/>
    </source>
</evidence>
<name>A0A8G1VWY5_9EURO</name>
<dbReference type="GO" id="GO:0005524">
    <property type="term" value="F:ATP binding"/>
    <property type="evidence" value="ECO:0007669"/>
    <property type="project" value="UniProtKB-KW"/>
</dbReference>
<feature type="domain" description="ABC transmembrane type-1" evidence="9">
    <location>
        <begin position="1"/>
        <end position="129"/>
    </location>
</feature>
<dbReference type="VEuPathDB" id="FungiDB:BO72DRAFT_513176"/>
<dbReference type="PANTHER" id="PTHR24221">
    <property type="entry name" value="ATP-BINDING CASSETTE SUB-FAMILY B"/>
    <property type="match status" value="1"/>
</dbReference>
<dbReference type="GO" id="GO:0140359">
    <property type="term" value="F:ABC-type transporter activity"/>
    <property type="evidence" value="ECO:0007669"/>
    <property type="project" value="InterPro"/>
</dbReference>
<dbReference type="Proteomes" id="UP000249789">
    <property type="component" value="Unassembled WGS sequence"/>
</dbReference>
<dbReference type="InterPro" id="IPR027417">
    <property type="entry name" value="P-loop_NTPase"/>
</dbReference>
<evidence type="ECO:0000256" key="4">
    <source>
        <dbReference type="ARBA" id="ARBA00022840"/>
    </source>
</evidence>
<proteinExistence type="predicted"/>
<dbReference type="GO" id="GO:0016887">
    <property type="term" value="F:ATP hydrolysis activity"/>
    <property type="evidence" value="ECO:0007669"/>
    <property type="project" value="InterPro"/>
</dbReference>
<dbReference type="InterPro" id="IPR011527">
    <property type="entry name" value="ABC1_TM_dom"/>
</dbReference>
<dbReference type="AlphaFoldDB" id="A0A8G1VWY5"/>
<dbReference type="FunFam" id="3.40.50.300:FF:003218">
    <property type="entry name" value="ABC a-pheromone efflux pump AtrD"/>
    <property type="match status" value="1"/>
</dbReference>
<evidence type="ECO:0000259" key="9">
    <source>
        <dbReference type="PROSITE" id="PS50929"/>
    </source>
</evidence>
<dbReference type="GO" id="GO:0016020">
    <property type="term" value="C:membrane"/>
    <property type="evidence" value="ECO:0007669"/>
    <property type="project" value="UniProtKB-SubCell"/>
</dbReference>
<feature type="domain" description="ABC transporter" evidence="8">
    <location>
        <begin position="186"/>
        <end position="434"/>
    </location>
</feature>
<evidence type="ECO:0000256" key="2">
    <source>
        <dbReference type="ARBA" id="ARBA00022692"/>
    </source>
</evidence>
<evidence type="ECO:0000313" key="10">
    <source>
        <dbReference type="EMBL" id="RAK75692.1"/>
    </source>
</evidence>
<feature type="transmembrane region" description="Helical" evidence="7">
    <location>
        <begin position="60"/>
        <end position="79"/>
    </location>
</feature>
<sequence length="444" mass="48385">MHYLLDLCGQAWVDDIRKMGFARTLDQPRKWFDEEGNRPSQLTTCLNQNGEEMRNLVGRFGGYLLVAATVALTAIIWSMALCWKLTLVVLACGPVIYAITRGFERTTGLWERRSSGARTTTSEVFIETVFSMLLFGIGYASVVLSWIPQIGTSQEMANQLLRLADLPKGSSHEHKGTLKVRQVAPVKITGLSFRYPTRSNALVLKDVSITIPRSSCTAIVGRSGSGKSTITSLLLNLYESPKSAQGWPTIALGGVDIHHVHTPTLRSLISIVSQQPSIFPGTIQENITYGLEDSSPLHQIYHVRAAAQAAGIDEFISSLAQGYLTVIGDGGVGLSGGQAQRLVIARALIRKPQILILDEATSSLDPTNAKIVRQTVQQLVAGQLGLTVLIVTHAREMMEIADKIVVLEQGRVVEDGPFEELARRNGGKLKALIEDPCEDDETNA</sequence>
<protein>
    <submittedName>
        <fullName evidence="10">P-loop containing nucleoside triphosphate hydrolase protein</fullName>
    </submittedName>
</protein>
<dbReference type="SUPFAM" id="SSF90123">
    <property type="entry name" value="ABC transporter transmembrane region"/>
    <property type="match status" value="1"/>
</dbReference>
<keyword evidence="11" id="KW-1185">Reference proteome</keyword>
<dbReference type="InterPro" id="IPR003439">
    <property type="entry name" value="ABC_transporter-like_ATP-bd"/>
</dbReference>
<keyword evidence="6 7" id="KW-0472">Membrane</keyword>
<evidence type="ECO:0000256" key="5">
    <source>
        <dbReference type="ARBA" id="ARBA00022989"/>
    </source>
</evidence>
<dbReference type="InterPro" id="IPR003593">
    <property type="entry name" value="AAA+_ATPase"/>
</dbReference>
<dbReference type="SMART" id="SM00382">
    <property type="entry name" value="AAA"/>
    <property type="match status" value="1"/>
</dbReference>
<dbReference type="EMBL" id="KZ824655">
    <property type="protein sequence ID" value="RAK75692.1"/>
    <property type="molecule type" value="Genomic_DNA"/>
</dbReference>
<evidence type="ECO:0000256" key="6">
    <source>
        <dbReference type="ARBA" id="ARBA00023136"/>
    </source>
</evidence>
<evidence type="ECO:0000256" key="1">
    <source>
        <dbReference type="ARBA" id="ARBA00004141"/>
    </source>
</evidence>
<keyword evidence="5 7" id="KW-1133">Transmembrane helix</keyword>
<dbReference type="RefSeq" id="XP_040799702.1">
    <property type="nucleotide sequence ID" value="XM_040949460.1"/>
</dbReference>
<dbReference type="PROSITE" id="PS50893">
    <property type="entry name" value="ABC_TRANSPORTER_2"/>
    <property type="match status" value="1"/>
</dbReference>
<evidence type="ECO:0000313" key="11">
    <source>
        <dbReference type="Proteomes" id="UP000249789"/>
    </source>
</evidence>
<keyword evidence="3" id="KW-0547">Nucleotide-binding</keyword>
<keyword evidence="4" id="KW-0067">ATP-binding</keyword>
<dbReference type="PROSITE" id="PS50929">
    <property type="entry name" value="ABC_TM1F"/>
    <property type="match status" value="1"/>
</dbReference>
<dbReference type="Gene3D" id="3.40.50.300">
    <property type="entry name" value="P-loop containing nucleotide triphosphate hydrolases"/>
    <property type="match status" value="1"/>
</dbReference>
<keyword evidence="2 7" id="KW-0812">Transmembrane</keyword>
<dbReference type="GeneID" id="63866794"/>
<dbReference type="Pfam" id="PF00005">
    <property type="entry name" value="ABC_tran"/>
    <property type="match status" value="1"/>
</dbReference>
<dbReference type="PANTHER" id="PTHR24221:SF288">
    <property type="entry name" value="P-LOOP CONTAINING NUCLEOSIDE TRIPHOSPHATE HYDROLASE PROTEIN"/>
    <property type="match status" value="1"/>
</dbReference>
<dbReference type="SUPFAM" id="SSF52540">
    <property type="entry name" value="P-loop containing nucleoside triphosphate hydrolases"/>
    <property type="match status" value="1"/>
</dbReference>
<gene>
    <name evidence="10" type="ORF">BO72DRAFT_513176</name>
</gene>
<dbReference type="InterPro" id="IPR039421">
    <property type="entry name" value="Type_1_exporter"/>
</dbReference>